<keyword evidence="3" id="KW-1185">Reference proteome</keyword>
<organism evidence="2 3">
    <name type="scientific">Fusarium globosum</name>
    <dbReference type="NCBI Taxonomy" id="78864"/>
    <lineage>
        <taxon>Eukaryota</taxon>
        <taxon>Fungi</taxon>
        <taxon>Dikarya</taxon>
        <taxon>Ascomycota</taxon>
        <taxon>Pezizomycotina</taxon>
        <taxon>Sordariomycetes</taxon>
        <taxon>Hypocreomycetidae</taxon>
        <taxon>Hypocreales</taxon>
        <taxon>Nectriaceae</taxon>
        <taxon>Fusarium</taxon>
        <taxon>Fusarium fujikuroi species complex</taxon>
    </lineage>
</organism>
<evidence type="ECO:0000313" key="3">
    <source>
        <dbReference type="Proteomes" id="UP000532311"/>
    </source>
</evidence>
<proteinExistence type="predicted"/>
<dbReference type="AlphaFoldDB" id="A0A8H6DAC0"/>
<dbReference type="EMBL" id="JAAQPF010000279">
    <property type="protein sequence ID" value="KAF5708087.1"/>
    <property type="molecule type" value="Genomic_DNA"/>
</dbReference>
<gene>
    <name evidence="2" type="ORF">FGLOB1_6610</name>
</gene>
<dbReference type="Proteomes" id="UP000532311">
    <property type="component" value="Unassembled WGS sequence"/>
</dbReference>
<name>A0A8H6DAC0_9HYPO</name>
<sequence length="385" mass="44456">MSSHHNLGQTTESPSSSFTFSQLPRPLTLDLLPTEILLRISGEPGKDQTTLSAREFKGLCLLSPSLNKLYLPFHYFSNNYGAFRDAIRDADVRVMDRCVQLGAAPPVPDICRLKWELPESDGCQCLSELPYTHHRPIDELLESVYLGRAPIDNCIDTLKWLLDKGCDMKEQGDQHWYKANEHCDHKSTNLLDTIWGLFLDLTDESTNWEEQYCGEAADIFEQKIEILKEYRVADLGERKIPRKIVKAMRSLTTPIKASIAAVAHDREAQRCWETLSSVLIPCTSTRGLYVSDTDWYPARGDLATKGHRHRYNSFIINRLWCVYSIYHDYRLQNDQIRPTVALPWGNMGMKKRDDGRWQDREWMRVVEYEDVLPLPERTGDESSER</sequence>
<accession>A0A8H6DAC0</accession>
<comment type="caution">
    <text evidence="2">The sequence shown here is derived from an EMBL/GenBank/DDBJ whole genome shotgun (WGS) entry which is preliminary data.</text>
</comment>
<protein>
    <submittedName>
        <fullName evidence="2">Uncharacterized protein</fullName>
    </submittedName>
</protein>
<feature type="region of interest" description="Disordered" evidence="1">
    <location>
        <begin position="1"/>
        <end position="21"/>
    </location>
</feature>
<evidence type="ECO:0000256" key="1">
    <source>
        <dbReference type="SAM" id="MobiDB-lite"/>
    </source>
</evidence>
<evidence type="ECO:0000313" key="2">
    <source>
        <dbReference type="EMBL" id="KAF5708087.1"/>
    </source>
</evidence>
<reference evidence="2 3" key="1">
    <citation type="submission" date="2020-05" db="EMBL/GenBank/DDBJ databases">
        <title>Identification and distribution of gene clusters putatively required for synthesis of sphingolipid metabolism inhibitors in phylogenetically diverse species of the filamentous fungus Fusarium.</title>
        <authorList>
            <person name="Kim H.-S."/>
            <person name="Busman M."/>
            <person name="Brown D.W."/>
            <person name="Divon H."/>
            <person name="Uhlig S."/>
            <person name="Proctor R.H."/>
        </authorList>
    </citation>
    <scope>NUCLEOTIDE SEQUENCE [LARGE SCALE GENOMIC DNA]</scope>
    <source>
        <strain evidence="2 3">NRRL 26131</strain>
    </source>
</reference>
<feature type="compositionally biased region" description="Low complexity" evidence="1">
    <location>
        <begin position="10"/>
        <end position="21"/>
    </location>
</feature>